<protein>
    <submittedName>
        <fullName evidence="7">Fad linked oxidase-like protein</fullName>
    </submittedName>
</protein>
<evidence type="ECO:0000256" key="4">
    <source>
        <dbReference type="ARBA" id="ARBA00023002"/>
    </source>
</evidence>
<gene>
    <name evidence="7" type="ORF">GT037_005483</name>
</gene>
<keyword evidence="4" id="KW-0560">Oxidoreductase</keyword>
<reference evidence="7" key="1">
    <citation type="submission" date="2020-01" db="EMBL/GenBank/DDBJ databases">
        <authorList>
            <person name="Feng Z.H.Z."/>
        </authorList>
    </citation>
    <scope>NUCLEOTIDE SEQUENCE</scope>
    <source>
        <strain evidence="7">CBS107.38</strain>
    </source>
</reference>
<dbReference type="Gene3D" id="3.30.465.10">
    <property type="match status" value="2"/>
</dbReference>
<accession>A0A8H7B2A5</accession>
<dbReference type="RefSeq" id="XP_038786219.1">
    <property type="nucleotide sequence ID" value="XM_038930530.1"/>
</dbReference>
<keyword evidence="3" id="KW-0274">FAD</keyword>
<dbReference type="GO" id="GO:0016491">
    <property type="term" value="F:oxidoreductase activity"/>
    <property type="evidence" value="ECO:0007669"/>
    <property type="project" value="UniProtKB-KW"/>
</dbReference>
<comment type="similarity">
    <text evidence="1">Belongs to the oxygen-dependent FAD-linked oxidoreductase family.</text>
</comment>
<evidence type="ECO:0000256" key="5">
    <source>
        <dbReference type="SAM" id="SignalP"/>
    </source>
</evidence>
<evidence type="ECO:0000313" key="7">
    <source>
        <dbReference type="EMBL" id="KAF7675978.1"/>
    </source>
</evidence>
<evidence type="ECO:0000256" key="2">
    <source>
        <dbReference type="ARBA" id="ARBA00022630"/>
    </source>
</evidence>
<name>A0A8H7B2A5_9PLEO</name>
<evidence type="ECO:0000256" key="1">
    <source>
        <dbReference type="ARBA" id="ARBA00005466"/>
    </source>
</evidence>
<keyword evidence="8" id="KW-1185">Reference proteome</keyword>
<feature type="signal peptide" evidence="5">
    <location>
        <begin position="1"/>
        <end position="19"/>
    </location>
</feature>
<comment type="caution">
    <text evidence="7">The sequence shown here is derived from an EMBL/GenBank/DDBJ whole genome shotgun (WGS) entry which is preliminary data.</text>
</comment>
<evidence type="ECO:0000256" key="3">
    <source>
        <dbReference type="ARBA" id="ARBA00022827"/>
    </source>
</evidence>
<keyword evidence="2" id="KW-0285">Flavoprotein</keyword>
<organism evidence="7 8">
    <name type="scientific">Alternaria burnsii</name>
    <dbReference type="NCBI Taxonomy" id="1187904"/>
    <lineage>
        <taxon>Eukaryota</taxon>
        <taxon>Fungi</taxon>
        <taxon>Dikarya</taxon>
        <taxon>Ascomycota</taxon>
        <taxon>Pezizomycotina</taxon>
        <taxon>Dothideomycetes</taxon>
        <taxon>Pleosporomycetidae</taxon>
        <taxon>Pleosporales</taxon>
        <taxon>Pleosporineae</taxon>
        <taxon>Pleosporaceae</taxon>
        <taxon>Alternaria</taxon>
        <taxon>Alternaria sect. Alternaria</taxon>
    </lineage>
</organism>
<dbReference type="InterPro" id="IPR050416">
    <property type="entry name" value="FAD-linked_Oxidoreductase"/>
</dbReference>
<dbReference type="InterPro" id="IPR036318">
    <property type="entry name" value="FAD-bd_PCMH-like_sf"/>
</dbReference>
<dbReference type="Proteomes" id="UP000596902">
    <property type="component" value="Unassembled WGS sequence"/>
</dbReference>
<dbReference type="PANTHER" id="PTHR42973">
    <property type="entry name" value="BINDING OXIDOREDUCTASE, PUTATIVE (AFU_ORTHOLOGUE AFUA_1G17690)-RELATED"/>
    <property type="match status" value="1"/>
</dbReference>
<evidence type="ECO:0000259" key="6">
    <source>
        <dbReference type="PROSITE" id="PS51387"/>
    </source>
</evidence>
<feature type="domain" description="FAD-binding PCMH-type" evidence="6">
    <location>
        <begin position="60"/>
        <end position="231"/>
    </location>
</feature>
<dbReference type="AlphaFoldDB" id="A0A8H7B2A5"/>
<dbReference type="PROSITE" id="PS51387">
    <property type="entry name" value="FAD_PCMH"/>
    <property type="match status" value="2"/>
</dbReference>
<keyword evidence="5" id="KW-0732">Signal</keyword>
<dbReference type="GeneID" id="62203708"/>
<feature type="domain" description="FAD-binding PCMH-type" evidence="6">
    <location>
        <begin position="611"/>
        <end position="783"/>
    </location>
</feature>
<feature type="chain" id="PRO_5034568144" evidence="5">
    <location>
        <begin position="20"/>
        <end position="1042"/>
    </location>
</feature>
<dbReference type="InterPro" id="IPR006094">
    <property type="entry name" value="Oxid_FAD_bind_N"/>
</dbReference>
<reference evidence="7" key="2">
    <citation type="submission" date="2020-08" db="EMBL/GenBank/DDBJ databases">
        <title>Draft Genome Sequence of Cumin Blight Pathogen Alternaria burnsii.</title>
        <authorList>
            <person name="Feng Z."/>
        </authorList>
    </citation>
    <scope>NUCLEOTIDE SEQUENCE</scope>
    <source>
        <strain evidence="7">CBS107.38</strain>
    </source>
</reference>
<proteinExistence type="inferred from homology"/>
<dbReference type="PANTHER" id="PTHR42973:SF54">
    <property type="entry name" value="FAD-BINDING PCMH-TYPE DOMAIN-CONTAINING PROTEIN"/>
    <property type="match status" value="1"/>
</dbReference>
<dbReference type="InterPro" id="IPR016166">
    <property type="entry name" value="FAD-bd_PCMH"/>
</dbReference>
<dbReference type="SUPFAM" id="SSF56176">
    <property type="entry name" value="FAD-binding/transporter-associated domain-like"/>
    <property type="match status" value="2"/>
</dbReference>
<dbReference type="GO" id="GO:0071949">
    <property type="term" value="F:FAD binding"/>
    <property type="evidence" value="ECO:0007669"/>
    <property type="project" value="InterPro"/>
</dbReference>
<dbReference type="Pfam" id="PF01565">
    <property type="entry name" value="FAD_binding_4"/>
    <property type="match status" value="2"/>
</dbReference>
<dbReference type="EMBL" id="JAAABM010000007">
    <property type="protein sequence ID" value="KAF7675978.1"/>
    <property type="molecule type" value="Genomic_DNA"/>
</dbReference>
<sequence>MMLCNILVLLLAWPPLVFTASLRTRQDACGDLKSLLPRSTVLSSDSTFHNLSTENWSATAWGTPLCIVQPPSTADVQKAISYLSSWRVKFAIRSGGHSPSPFAANTDDGVLIDTSLLSTKEYNAKDQTVKIGTGLKWGDVYSYLDQYQVTVVGGRVLDVGVGGLILGSGLSYLSDLYGMACDNVVNFEVVLANGSAVDANATHHKDLHKALKGGGNNFGLVTSFTMRTYPIYKVWGGVKMYGHEQIPALYKALAMYQAQPRKDPYANLMLQPFGTNESLGAMLNMVYLKPEESPAAFDSFYDIPTVSDATKLQTLNDMISGQVVPNLPRWDWHATSFTPSAEIYEKIDSIISTAPEVAQLKALTGGTLVLGFQPISSSLVQASRDRGGNVLGHDKVNQTWMVLDIGWWREQDDATAHNATRALLQKIEKVTRASNSYIRYIFMNDASWDQAVLAQYGSNNVGYMRQVREKLLARRGHYDYGAVNIMVTLHCIGYFIGASVIAATSASFLPRVDSPRSQLTTDALVAMNHPMPSPIPSLVHSLDLPDGQANAVLNVFSDYPAVDEFLTGKSEDGSMLTSAACAVLKLILGETKVNSKPVNATLTDDNWSQTCWKSPSCVVLAESKKDVSVAMMIIKFFKLKFATRSGGHSPNPGWSSIGEDGILIDLQKLNAISVSDDKKVASIGPGQKWGKVYEALDSYELSVIGGRIPQVGVGGLILGGGFFHFSGKYGLAADNVKDFEVVLADGSVVNANADSNSDLFWALKGGGPNFGIVTKFDMYTVPVHKIWYTVSVYSSDNAVACIDAFAKWQETASSDSRATVAMIIGLDSITLGFLYAEPEAPPDIFAAFDNLPAPLAVAVPPTTGTVNILSQILASTSSSEPMRHDYRGVSSDVDAQLYKDVYAIWKEKATAVHAETGANMTFVLQPITAGLTAASNAAGGNPMGIPEKTHQWWTTLVDWTAAADDAAVRAVPIAVTDTMKQLSEERGLDIPFIFTNDASRDQNPIASYGAANVQKLKEVAEKYDPGKVFQNQQSGGFLLKDL</sequence>
<dbReference type="InterPro" id="IPR016169">
    <property type="entry name" value="FAD-bd_PCMH_sub2"/>
</dbReference>
<dbReference type="Gene3D" id="3.40.462.20">
    <property type="match status" value="1"/>
</dbReference>
<evidence type="ECO:0000313" key="8">
    <source>
        <dbReference type="Proteomes" id="UP000596902"/>
    </source>
</evidence>